<dbReference type="InterPro" id="IPR003961">
    <property type="entry name" value="FN3_dom"/>
</dbReference>
<dbReference type="InterPro" id="IPR013783">
    <property type="entry name" value="Ig-like_fold"/>
</dbReference>
<dbReference type="RefSeq" id="WP_248734251.1">
    <property type="nucleotide sequence ID" value="NZ_CALBWS010000004.1"/>
</dbReference>
<dbReference type="Pfam" id="PF12799">
    <property type="entry name" value="LRR_4"/>
    <property type="match status" value="1"/>
</dbReference>
<feature type="repeat" description="Cell wall-binding" evidence="4">
    <location>
        <begin position="637"/>
        <end position="656"/>
    </location>
</feature>
<keyword evidence="3" id="KW-0677">Repeat</keyword>
<feature type="repeat" description="Cell wall-binding" evidence="4">
    <location>
        <begin position="617"/>
        <end position="636"/>
    </location>
</feature>
<dbReference type="Gene3D" id="3.80.10.10">
    <property type="entry name" value="Ribonuclease Inhibitor"/>
    <property type="match status" value="1"/>
</dbReference>
<dbReference type="SUPFAM" id="SSF69360">
    <property type="entry name" value="Cell wall binding repeat"/>
    <property type="match status" value="1"/>
</dbReference>
<dbReference type="InterPro" id="IPR025875">
    <property type="entry name" value="Leu-rich_rpt_4"/>
</dbReference>
<dbReference type="InterPro" id="IPR036116">
    <property type="entry name" value="FN3_sf"/>
</dbReference>
<dbReference type="InterPro" id="IPR024078">
    <property type="entry name" value="LmbE-like_dom_sf"/>
</dbReference>
<evidence type="ECO:0000313" key="6">
    <source>
        <dbReference type="EMBL" id="CAH2713911.1"/>
    </source>
</evidence>
<comment type="cofactor">
    <cofactor evidence="1">
        <name>Zn(2+)</name>
        <dbReference type="ChEBI" id="CHEBI:29105"/>
    </cofactor>
</comment>
<dbReference type="EMBL" id="CALBWS010000004">
    <property type="protein sequence ID" value="CAH2713911.1"/>
    <property type="molecule type" value="Genomic_DNA"/>
</dbReference>
<comment type="caution">
    <text evidence="6">The sequence shown here is derived from an EMBL/GenBank/DDBJ whole genome shotgun (WGS) entry which is preliminary data.</text>
</comment>
<dbReference type="InterPro" id="IPR032675">
    <property type="entry name" value="LRR_dom_sf"/>
</dbReference>
<sequence>MKKLRIILMFLVVITSFQLFQLTGSAQVQKPVAIFYSPHQDDELLSMGKGIINSIAQGYEVHLVLMTDGGGATDALNAVNKKLEKEKFPPLTREDFVKARTEEFQQSAASLGVKMENIHLMNFPDGKLTYNQAKQTIETFEKTYPHAIHKSMSYADWHSDHAVMGKALNDLYNEHKIRDVRFYVKNVQYNTIPGSNEAPKQMTEANLQKIKNASSVYKQWAPASQKYSIGYISVPSNFAGLEKDPQSRTHLANTPNMPSALKLAKSMATGQADGPISDTNLAAAIKAELGVTDRELTEDDLSALTALHAAGKGISSLEGLQFAKNLKLLVLDNNKISDLMPLKGLTQLNELYLKDNQIGNLAPLNELTNLAALNFDFNQVTDLGPISSLTNLQVLTFNNNKVSNLAPLAPLTNLITLSMDSNFFKDITPLKNMTSLNALSFFNVDLDLSKGSGNSGILDRLAPQASVYYSSVKVTRSYHTNRMVGISWRYLDRSIDKVQIRINDNKPVEVNGGTTNYLFMNLNPGQTYKLTISAFSKGNMSFTGDMTVATDTKVNMSKWLAVDRDWYFINPATGNLSTGWLKDNGKWYYLGANGKMNSGWVKVNGKWYYLAASGAMKTGWHLDKGKWYYLDSSGAMRTGWLYVNRNWYYLESSGVMKTGRALIGRKWYYFNASGSMRR</sequence>
<dbReference type="Proteomes" id="UP000838308">
    <property type="component" value="Unassembled WGS sequence"/>
</dbReference>
<feature type="domain" description="Fibronectin type-III" evidence="5">
    <location>
        <begin position="479"/>
        <end position="538"/>
    </location>
</feature>
<dbReference type="SUPFAM" id="SSF49265">
    <property type="entry name" value="Fibronectin type III"/>
    <property type="match status" value="1"/>
</dbReference>
<accession>A0ABN8KKE9</accession>
<dbReference type="Pfam" id="PF19127">
    <property type="entry name" value="Choline_bind_3"/>
    <property type="match status" value="1"/>
</dbReference>
<name>A0ABN8KKE9_9BACI</name>
<dbReference type="Gene3D" id="2.10.270.10">
    <property type="entry name" value="Cholin Binding"/>
    <property type="match status" value="1"/>
</dbReference>
<dbReference type="Pfam" id="PF01473">
    <property type="entry name" value="Choline_bind_1"/>
    <property type="match status" value="2"/>
</dbReference>
<dbReference type="SUPFAM" id="SSF102588">
    <property type="entry name" value="LmbE-like"/>
    <property type="match status" value="1"/>
</dbReference>
<dbReference type="Pfam" id="PF02585">
    <property type="entry name" value="PIG-L"/>
    <property type="match status" value="1"/>
</dbReference>
<dbReference type="Gene3D" id="3.40.50.10320">
    <property type="entry name" value="LmbE-like"/>
    <property type="match status" value="1"/>
</dbReference>
<feature type="repeat" description="Cell wall-binding" evidence="4">
    <location>
        <begin position="577"/>
        <end position="596"/>
    </location>
</feature>
<dbReference type="InterPro" id="IPR018337">
    <property type="entry name" value="Cell_wall/Cho-bd_repeat"/>
</dbReference>
<keyword evidence="2" id="KW-0433">Leucine-rich repeat</keyword>
<dbReference type="PROSITE" id="PS51450">
    <property type="entry name" value="LRR"/>
    <property type="match status" value="4"/>
</dbReference>
<dbReference type="PANTHER" id="PTHR46652:SF3">
    <property type="entry name" value="LEUCINE-RICH REPEAT-CONTAINING PROTEIN 9"/>
    <property type="match status" value="1"/>
</dbReference>
<reference evidence="6" key="1">
    <citation type="submission" date="2022-04" db="EMBL/GenBank/DDBJ databases">
        <authorList>
            <person name="Criscuolo A."/>
        </authorList>
    </citation>
    <scope>NUCLEOTIDE SEQUENCE</scope>
    <source>
        <strain evidence="6">CIP111895</strain>
    </source>
</reference>
<dbReference type="InterPro" id="IPR003737">
    <property type="entry name" value="GlcNAc_PI_deacetylase-related"/>
</dbReference>
<protein>
    <recommendedName>
        <fullName evidence="5">Fibronectin type-III domain-containing protein</fullName>
    </recommendedName>
</protein>
<evidence type="ECO:0000259" key="5">
    <source>
        <dbReference type="Pfam" id="PF00041"/>
    </source>
</evidence>
<evidence type="ECO:0000256" key="1">
    <source>
        <dbReference type="ARBA" id="ARBA00001947"/>
    </source>
</evidence>
<dbReference type="Pfam" id="PF00041">
    <property type="entry name" value="fn3"/>
    <property type="match status" value="1"/>
</dbReference>
<dbReference type="Gene3D" id="2.10.270.20">
    <property type="match status" value="1"/>
</dbReference>
<gene>
    <name evidence="6" type="ORF">BACCIP111895_01065</name>
</gene>
<evidence type="ECO:0000256" key="3">
    <source>
        <dbReference type="ARBA" id="ARBA00022737"/>
    </source>
</evidence>
<evidence type="ECO:0000313" key="7">
    <source>
        <dbReference type="Proteomes" id="UP000838308"/>
    </source>
</evidence>
<dbReference type="CDD" id="cd00063">
    <property type="entry name" value="FN3"/>
    <property type="match status" value="1"/>
</dbReference>
<evidence type="ECO:0000256" key="2">
    <source>
        <dbReference type="ARBA" id="ARBA00022614"/>
    </source>
</evidence>
<dbReference type="PANTHER" id="PTHR46652">
    <property type="entry name" value="LEUCINE-RICH REPEAT AND IQ DOMAIN-CONTAINING PROTEIN 1-RELATED"/>
    <property type="match status" value="1"/>
</dbReference>
<dbReference type="InterPro" id="IPR050836">
    <property type="entry name" value="SDS22/Internalin_LRR"/>
</dbReference>
<evidence type="ECO:0000256" key="4">
    <source>
        <dbReference type="PROSITE-ProRule" id="PRU00591"/>
    </source>
</evidence>
<keyword evidence="7" id="KW-1185">Reference proteome</keyword>
<organism evidence="6 7">
    <name type="scientific">Neobacillus rhizosphaerae</name>
    <dbReference type="NCBI Taxonomy" id="2880965"/>
    <lineage>
        <taxon>Bacteria</taxon>
        <taxon>Bacillati</taxon>
        <taxon>Bacillota</taxon>
        <taxon>Bacilli</taxon>
        <taxon>Bacillales</taxon>
        <taxon>Bacillaceae</taxon>
        <taxon>Neobacillus</taxon>
    </lineage>
</organism>
<dbReference type="PROSITE" id="PS51170">
    <property type="entry name" value="CW"/>
    <property type="match status" value="4"/>
</dbReference>
<dbReference type="SUPFAM" id="SSF52058">
    <property type="entry name" value="L domain-like"/>
    <property type="match status" value="1"/>
</dbReference>
<dbReference type="Gene3D" id="2.60.40.10">
    <property type="entry name" value="Immunoglobulins"/>
    <property type="match status" value="1"/>
</dbReference>
<dbReference type="InterPro" id="IPR001611">
    <property type="entry name" value="Leu-rich_rpt"/>
</dbReference>
<feature type="repeat" description="Cell wall-binding" evidence="4">
    <location>
        <begin position="597"/>
        <end position="616"/>
    </location>
</feature>
<proteinExistence type="predicted"/>